<dbReference type="PANTHER" id="PTHR30055">
    <property type="entry name" value="HTH-TYPE TRANSCRIPTIONAL REGULATOR RUTR"/>
    <property type="match status" value="1"/>
</dbReference>
<dbReference type="Proteomes" id="UP000309133">
    <property type="component" value="Unassembled WGS sequence"/>
</dbReference>
<accession>A0A4S4FE72</accession>
<dbReference type="RefSeq" id="WP_136428772.1">
    <property type="nucleotide sequence ID" value="NZ_SSSM01000006.1"/>
</dbReference>
<gene>
    <name evidence="4" type="ORF">E6C64_16380</name>
</gene>
<dbReference type="AlphaFoldDB" id="A0A4S4FE72"/>
<evidence type="ECO:0000313" key="4">
    <source>
        <dbReference type="EMBL" id="THG28413.1"/>
    </source>
</evidence>
<keyword evidence="1 2" id="KW-0238">DNA-binding</keyword>
<evidence type="ECO:0000256" key="1">
    <source>
        <dbReference type="ARBA" id="ARBA00023125"/>
    </source>
</evidence>
<name>A0A4S4FE72_9MICO</name>
<dbReference type="GO" id="GO:0003700">
    <property type="term" value="F:DNA-binding transcription factor activity"/>
    <property type="evidence" value="ECO:0007669"/>
    <property type="project" value="TreeGrafter"/>
</dbReference>
<dbReference type="OrthoDB" id="5242433at2"/>
<sequence length="200" mass="21874">MQRISPDARRDQLRIAAFAVIARDGVAGATTRAITTEAGMSLASFHYVYESRDALLAEVLGAGLEVELEMIRASFDPELPILEAARSAMYAYVDYLRQRPDIEQGLFELILYGLRSTDMAEVSVNVYAHYYAAAETLLSEATAALGVRWSRPLREVAEVMVAMNDGIGLAWLSTRDDALALRLANAAAELLVSMVEGEGR</sequence>
<evidence type="ECO:0000259" key="3">
    <source>
        <dbReference type="PROSITE" id="PS50977"/>
    </source>
</evidence>
<dbReference type="Gene3D" id="1.10.357.10">
    <property type="entry name" value="Tetracycline Repressor, domain 2"/>
    <property type="match status" value="1"/>
</dbReference>
<feature type="DNA-binding region" description="H-T-H motif" evidence="2">
    <location>
        <begin position="30"/>
        <end position="49"/>
    </location>
</feature>
<reference evidence="4 5" key="1">
    <citation type="submission" date="2019-04" db="EMBL/GenBank/DDBJ databases">
        <authorList>
            <person name="Jiang L."/>
        </authorList>
    </citation>
    <scope>NUCLEOTIDE SEQUENCE [LARGE SCALE GENOMIC DNA]</scope>
    <source>
        <strain evidence="4 5">YIM 131853</strain>
    </source>
</reference>
<dbReference type="EMBL" id="SSSM01000006">
    <property type="protein sequence ID" value="THG28413.1"/>
    <property type="molecule type" value="Genomic_DNA"/>
</dbReference>
<comment type="caution">
    <text evidence="4">The sequence shown here is derived from an EMBL/GenBank/DDBJ whole genome shotgun (WGS) entry which is preliminary data.</text>
</comment>
<protein>
    <submittedName>
        <fullName evidence="4">TetR/AcrR family transcriptional regulator</fullName>
    </submittedName>
</protein>
<dbReference type="InterPro" id="IPR036271">
    <property type="entry name" value="Tet_transcr_reg_TetR-rel_C_sf"/>
</dbReference>
<dbReference type="GO" id="GO:0000976">
    <property type="term" value="F:transcription cis-regulatory region binding"/>
    <property type="evidence" value="ECO:0007669"/>
    <property type="project" value="TreeGrafter"/>
</dbReference>
<dbReference type="PROSITE" id="PS50977">
    <property type="entry name" value="HTH_TETR_2"/>
    <property type="match status" value="1"/>
</dbReference>
<dbReference type="InterPro" id="IPR050109">
    <property type="entry name" value="HTH-type_TetR-like_transc_reg"/>
</dbReference>
<keyword evidence="5" id="KW-1185">Reference proteome</keyword>
<evidence type="ECO:0000313" key="5">
    <source>
        <dbReference type="Proteomes" id="UP000309133"/>
    </source>
</evidence>
<proteinExistence type="predicted"/>
<dbReference type="Pfam" id="PF00440">
    <property type="entry name" value="TetR_N"/>
    <property type="match status" value="1"/>
</dbReference>
<dbReference type="SUPFAM" id="SSF46689">
    <property type="entry name" value="Homeodomain-like"/>
    <property type="match status" value="1"/>
</dbReference>
<feature type="domain" description="HTH tetR-type" evidence="3">
    <location>
        <begin position="7"/>
        <end position="67"/>
    </location>
</feature>
<dbReference type="InterPro" id="IPR009057">
    <property type="entry name" value="Homeodomain-like_sf"/>
</dbReference>
<dbReference type="SUPFAM" id="SSF48498">
    <property type="entry name" value="Tetracyclin repressor-like, C-terminal domain"/>
    <property type="match status" value="1"/>
</dbReference>
<dbReference type="InterPro" id="IPR001647">
    <property type="entry name" value="HTH_TetR"/>
</dbReference>
<dbReference type="PANTHER" id="PTHR30055:SF219">
    <property type="entry name" value="TRANSCRIPTIONAL REGULATORY PROTEIN"/>
    <property type="match status" value="1"/>
</dbReference>
<organism evidence="4 5">
    <name type="scientific">Naasia lichenicola</name>
    <dbReference type="NCBI Taxonomy" id="2565933"/>
    <lineage>
        <taxon>Bacteria</taxon>
        <taxon>Bacillati</taxon>
        <taxon>Actinomycetota</taxon>
        <taxon>Actinomycetes</taxon>
        <taxon>Micrococcales</taxon>
        <taxon>Microbacteriaceae</taxon>
        <taxon>Naasia</taxon>
    </lineage>
</organism>
<evidence type="ECO:0000256" key="2">
    <source>
        <dbReference type="PROSITE-ProRule" id="PRU00335"/>
    </source>
</evidence>